<dbReference type="Proteomes" id="UP000015545">
    <property type="component" value="Segment"/>
</dbReference>
<evidence type="ECO:0000256" key="1">
    <source>
        <dbReference type="SAM" id="MobiDB-lite"/>
    </source>
</evidence>
<dbReference type="RefSeq" id="YP_008433592.1">
    <property type="nucleotide sequence ID" value="NC_022096.1"/>
</dbReference>
<proteinExistence type="predicted"/>
<keyword evidence="3" id="KW-1185">Reference proteome</keyword>
<dbReference type="EMBL" id="KF147891">
    <property type="protein sequence ID" value="AGS82145.1"/>
    <property type="molecule type" value="Genomic_DNA"/>
</dbReference>
<gene>
    <name evidence="2" type="ORF">PaBG_00262</name>
</gene>
<feature type="compositionally biased region" description="Polar residues" evidence="1">
    <location>
        <begin position="217"/>
        <end position="230"/>
    </location>
</feature>
<feature type="region of interest" description="Disordered" evidence="1">
    <location>
        <begin position="204"/>
        <end position="230"/>
    </location>
</feature>
<accession>S5VZS1</accession>
<evidence type="ECO:0000313" key="2">
    <source>
        <dbReference type="EMBL" id="AGS82145.1"/>
    </source>
</evidence>
<protein>
    <submittedName>
        <fullName evidence="2">Uncharacterized protein</fullName>
    </submittedName>
</protein>
<reference evidence="2 3" key="1">
    <citation type="journal article" date="2014" name="Genome Announc.">
        <title>Complete Genome Sequence of the Novel Giant Pseudomonas Phage PaBG.</title>
        <authorList>
            <person name="Sykilinda N.N."/>
            <person name="Bondar A.A."/>
            <person name="Gorshkova A.S."/>
            <person name="Kurochkina L.P."/>
            <person name="Kulikov E.E."/>
            <person name="Shneider M.M."/>
            <person name="Kadykov V.A."/>
            <person name="Solovjeva N.V."/>
            <person name="Kabilov M.R."/>
            <person name="Mesyanzhinov V.V."/>
            <person name="Vlassov V.V."/>
            <person name="Drukker V.V."/>
            <person name="Miroshnikov K.A."/>
        </authorList>
    </citation>
    <scope>NUCLEOTIDE SEQUENCE [LARGE SCALE GENOMIC DNA]</scope>
</reference>
<organism evidence="2 3">
    <name type="scientific">Pseudomonas phage PaBG</name>
    <dbReference type="NCBI Taxonomy" id="1335230"/>
    <lineage>
        <taxon>Viruses</taxon>
        <taxon>Duplodnaviria</taxon>
        <taxon>Heunggongvirae</taxon>
        <taxon>Uroviricota</taxon>
        <taxon>Caudoviricetes</taxon>
        <taxon>Baikalvirus</taxon>
        <taxon>Baikalvirus PaBG</taxon>
    </lineage>
</organism>
<name>S5VZS1_9CAUD</name>
<evidence type="ECO:0000313" key="3">
    <source>
        <dbReference type="Proteomes" id="UP000015545"/>
    </source>
</evidence>
<dbReference type="KEGG" id="vg:16574947"/>
<sequence>MRQLQVFMTAEARTKAEQFSYQNMVGGEMQSFVHMLQKLHETEVLDGHGTEATKTLPRLMEIFERAQIQPEDTAATAAGKLWELYSNRQAMIEERVACTLRDIFHKADLSQVTCVDLPNTQKFPIQATLQMRPGWQFCVAYDALGELNCGVGQWVAFNLMTSPHTCSREVLFAVSTPYGQLDYSKVHQLARNFIEVLHNENRVQGDSAGTTAPAEVQPTQGQTQPLRWKD</sequence>